<feature type="domain" description="Cell envelope-related transcriptional attenuator" evidence="4">
    <location>
        <begin position="235"/>
        <end position="398"/>
    </location>
</feature>
<dbReference type="PANTHER" id="PTHR33392">
    <property type="entry name" value="POLYISOPRENYL-TEICHOIC ACID--PEPTIDOGLYCAN TEICHOIC ACID TRANSFERASE TAGU"/>
    <property type="match status" value="1"/>
</dbReference>
<dbReference type="InterPro" id="IPR004474">
    <property type="entry name" value="LytR_CpsA_psr"/>
</dbReference>
<dbReference type="RefSeq" id="WP_359884463.1">
    <property type="nucleotide sequence ID" value="NZ_JBEYHT010000074.1"/>
</dbReference>
<evidence type="ECO:0000256" key="3">
    <source>
        <dbReference type="SAM" id="Phobius"/>
    </source>
</evidence>
<reference evidence="6 7" key="1">
    <citation type="journal article" date="2016" name="Genome Announc.">
        <title>Complete Genome Sequence of Thiostrepton-Producing Streptomyces laurentii ATCC 31255.</title>
        <authorList>
            <person name="Doi K."/>
            <person name="Fujino Y."/>
            <person name="Nagayoshi Y."/>
            <person name="Ohshima T."/>
            <person name="Ogata S."/>
        </authorList>
    </citation>
    <scope>NUCLEOTIDE SEQUENCE [LARGE SCALE GENOMIC DNA]</scope>
    <source>
        <strain evidence="6 7">ATCC 31255</strain>
    </source>
</reference>
<dbReference type="Gene3D" id="3.40.630.190">
    <property type="entry name" value="LCP protein"/>
    <property type="match status" value="1"/>
</dbReference>
<accession>A0A160NZA1</accession>
<protein>
    <submittedName>
        <fullName evidence="6">Cell envelope-associated transcriptional attenuator lytR-cpsA-psr, subfamily A1</fullName>
    </submittedName>
</protein>
<organism evidence="6 7">
    <name type="scientific">Streptomyces laurentii</name>
    <dbReference type="NCBI Taxonomy" id="39478"/>
    <lineage>
        <taxon>Bacteria</taxon>
        <taxon>Bacillati</taxon>
        <taxon>Actinomycetota</taxon>
        <taxon>Actinomycetes</taxon>
        <taxon>Kitasatosporales</taxon>
        <taxon>Streptomycetaceae</taxon>
        <taxon>Streptomyces</taxon>
    </lineage>
</organism>
<dbReference type="EMBL" id="AP017424">
    <property type="protein sequence ID" value="BAU83684.1"/>
    <property type="molecule type" value="Genomic_DNA"/>
</dbReference>
<dbReference type="Proteomes" id="UP000217676">
    <property type="component" value="Chromosome"/>
</dbReference>
<keyword evidence="3" id="KW-0812">Transmembrane</keyword>
<dbReference type="NCBIfam" id="TIGR00350">
    <property type="entry name" value="lytR_cpsA_psr"/>
    <property type="match status" value="1"/>
</dbReference>
<dbReference type="InterPro" id="IPR027381">
    <property type="entry name" value="LytR/CpsA/Psr_C"/>
</dbReference>
<evidence type="ECO:0000259" key="5">
    <source>
        <dbReference type="Pfam" id="PF13399"/>
    </source>
</evidence>
<evidence type="ECO:0000259" key="4">
    <source>
        <dbReference type="Pfam" id="PF03816"/>
    </source>
</evidence>
<evidence type="ECO:0000256" key="1">
    <source>
        <dbReference type="ARBA" id="ARBA00006068"/>
    </source>
</evidence>
<feature type="domain" description="LytR/CpsA/Psr regulator C-terminal" evidence="5">
    <location>
        <begin position="516"/>
        <end position="607"/>
    </location>
</feature>
<keyword evidence="7" id="KW-1185">Reference proteome</keyword>
<feature type="compositionally biased region" description="Low complexity" evidence="2">
    <location>
        <begin position="136"/>
        <end position="145"/>
    </location>
</feature>
<evidence type="ECO:0000256" key="2">
    <source>
        <dbReference type="SAM" id="MobiDB-lite"/>
    </source>
</evidence>
<feature type="compositionally biased region" description="Basic and acidic residues" evidence="2">
    <location>
        <begin position="67"/>
        <end position="103"/>
    </location>
</feature>
<keyword evidence="3" id="KW-0472">Membrane</keyword>
<gene>
    <name evidence="6" type="ORF">SLA_2766</name>
</gene>
<keyword evidence="3" id="KW-1133">Transmembrane helix</keyword>
<comment type="similarity">
    <text evidence="1">Belongs to the LytR/CpsA/Psr (LCP) family.</text>
</comment>
<evidence type="ECO:0000313" key="7">
    <source>
        <dbReference type="Proteomes" id="UP000217676"/>
    </source>
</evidence>
<dbReference type="Pfam" id="PF03816">
    <property type="entry name" value="LytR_cpsA_psr"/>
    <property type="match status" value="1"/>
</dbReference>
<name>A0A160NZA1_STRLU</name>
<sequence length="634" mass="67178">MDSHSRGGAEGIDPADQWVLNPQTGNYELRLDSSAEQSGPAGPARPRRSAPRGATPPGQRPRPSEQGGDRIPEQLSDRGSERGRGGERRGAERGTGRSAERGTGRSAGRGAGERTREADPAANPTVPGQRRRRAAEPAGGRQAAAARRKRRPGTSRKKKVLLWTGGTMAFVLVGGAAGAYALYNHFNGNINTIEVAGGTTEGFQDGKPFNILLIGTDKRTGKGNAGYGDKNSPGHADTTILFHVSEDRTNATAMSIPRDLVTDIPECESKLPDGSVKTIPGQSAVRFNTSLGQDERDPGCTMRTVKALTGVTVNHFMMADFNAVKEMTTAVGGVKVCLAKPVDDPKSHLKLPQGESTIEGEQALAFVRTRHSFGNESDLDRIKVQQQFLSSMIREMKSSDTLTSPTKLYDLADAATKALTVDSGIGTIGKLKSLAGELAKIDPKNITFTTLPVIDNPAEPRPVTVVPDPTKAPRLFSMLQSDTSLTEVKKKEQDAKNAKAKEQAKLLEGARSTPREVRVDVYNGSGFQGAAQSTINWLQNEHGVTRSTNKSNAPEKAAKTTLTYAPNQAAQARELADLMGLPATALKPGTEDAGALVPMTLVLGSDFKGAGVPLTGPAKAPEGAQTADKQVCAK</sequence>
<dbReference type="Pfam" id="PF13399">
    <property type="entry name" value="LytR_C"/>
    <property type="match status" value="1"/>
</dbReference>
<dbReference type="KEGG" id="slau:SLA_2766"/>
<feature type="transmembrane region" description="Helical" evidence="3">
    <location>
        <begin position="160"/>
        <end position="183"/>
    </location>
</feature>
<dbReference type="InterPro" id="IPR050922">
    <property type="entry name" value="LytR/CpsA/Psr_CW_biosynth"/>
</dbReference>
<feature type="region of interest" description="Disordered" evidence="2">
    <location>
        <begin position="1"/>
        <end position="158"/>
    </location>
</feature>
<dbReference type="Gene3D" id="3.30.70.2390">
    <property type="match status" value="1"/>
</dbReference>
<evidence type="ECO:0000313" key="6">
    <source>
        <dbReference type="EMBL" id="BAU83684.1"/>
    </source>
</evidence>
<feature type="region of interest" description="Disordered" evidence="2">
    <location>
        <begin position="613"/>
        <end position="634"/>
    </location>
</feature>
<proteinExistence type="inferred from homology"/>
<dbReference type="PANTHER" id="PTHR33392:SF6">
    <property type="entry name" value="POLYISOPRENYL-TEICHOIC ACID--PEPTIDOGLYCAN TEICHOIC ACID TRANSFERASE TAGU"/>
    <property type="match status" value="1"/>
</dbReference>
<feature type="compositionally biased region" description="Basic residues" evidence="2">
    <location>
        <begin position="146"/>
        <end position="158"/>
    </location>
</feature>
<dbReference type="AlphaFoldDB" id="A0A160NZA1"/>